<evidence type="ECO:0000313" key="5">
    <source>
        <dbReference type="Proteomes" id="UP000319094"/>
    </source>
</evidence>
<dbReference type="AlphaFoldDB" id="A0A542XY73"/>
<dbReference type="STRING" id="55969.SD72_03475"/>
<dbReference type="InterPro" id="IPR011042">
    <property type="entry name" value="6-blade_b-propeller_TolB-like"/>
</dbReference>
<evidence type="ECO:0000256" key="2">
    <source>
        <dbReference type="SAM" id="SignalP"/>
    </source>
</evidence>
<dbReference type="OrthoDB" id="9770043at2"/>
<dbReference type="PANTHER" id="PTHR19328">
    <property type="entry name" value="HEDGEHOG-INTERACTING PROTEIN"/>
    <property type="match status" value="1"/>
</dbReference>
<organism evidence="4 5">
    <name type="scientific">Leucobacter komagatae</name>
    <dbReference type="NCBI Taxonomy" id="55969"/>
    <lineage>
        <taxon>Bacteria</taxon>
        <taxon>Bacillati</taxon>
        <taxon>Actinomycetota</taxon>
        <taxon>Actinomycetes</taxon>
        <taxon>Micrococcales</taxon>
        <taxon>Microbacteriaceae</taxon>
        <taxon>Leucobacter</taxon>
    </lineage>
</organism>
<feature type="domain" description="Glucose/Sorbosone dehydrogenase" evidence="3">
    <location>
        <begin position="64"/>
        <end position="361"/>
    </location>
</feature>
<dbReference type="Proteomes" id="UP000319094">
    <property type="component" value="Unassembled WGS sequence"/>
</dbReference>
<dbReference type="EMBL" id="VFON01000002">
    <property type="protein sequence ID" value="TQL40796.1"/>
    <property type="molecule type" value="Genomic_DNA"/>
</dbReference>
<protein>
    <submittedName>
        <fullName evidence="4">Glucose/arabinose dehydrogenase</fullName>
    </submittedName>
</protein>
<evidence type="ECO:0000256" key="1">
    <source>
        <dbReference type="SAM" id="MobiDB-lite"/>
    </source>
</evidence>
<sequence length="377" mass="39567">MHRSPCPKCTLALTAGALAALLALTGCAAEPPSDPPAPSPAPTTAAPTETPAETFGPRQPTTGLSAPWSIAFVANSALVSERDSGRLLELTEDGASREITTIAGVVHGGEGGLLGLAVSPAEAGAQPEFLYAYSTAESGNRVQRFPLTGEPGSLAVGEPRTIIEGIPRATSHNGGRIAFGPDGMLYVTAGDASQPWLSQDLDSLGGKILRLTPDGKVPGDNPFDGSPVYTYGHRNPQGIAWAQDGTMYSSEFGQDTWDELNVITAGSNYGWPEVEGIAGDGRYVDPVQQWTPDEASPSGIAITDGTIYIANLRGQRVRTVPLSDLAASSDHFVEEYGRIRDVAVSPDGKLWLLSNNTDGRVEPREGDDRFIDSGLVQ</sequence>
<reference evidence="4 5" key="1">
    <citation type="submission" date="2019-06" db="EMBL/GenBank/DDBJ databases">
        <title>Sequencing the genomes of 1000 actinobacteria strains.</title>
        <authorList>
            <person name="Klenk H.-P."/>
        </authorList>
    </citation>
    <scope>NUCLEOTIDE SEQUENCE [LARGE SCALE GENOMIC DNA]</scope>
    <source>
        <strain evidence="4 5">DSM 8803</strain>
    </source>
</reference>
<dbReference type="PANTHER" id="PTHR19328:SF13">
    <property type="entry name" value="HIPL1 PROTEIN"/>
    <property type="match status" value="1"/>
</dbReference>
<dbReference type="PROSITE" id="PS51257">
    <property type="entry name" value="PROKAR_LIPOPROTEIN"/>
    <property type="match status" value="1"/>
</dbReference>
<keyword evidence="2" id="KW-0732">Signal</keyword>
<dbReference type="RefSeq" id="WP_141888894.1">
    <property type="nucleotide sequence ID" value="NZ_BAAAUY010000018.1"/>
</dbReference>
<evidence type="ECO:0000313" key="4">
    <source>
        <dbReference type="EMBL" id="TQL40796.1"/>
    </source>
</evidence>
<dbReference type="Pfam" id="PF07995">
    <property type="entry name" value="GSDH"/>
    <property type="match status" value="1"/>
</dbReference>
<dbReference type="SUPFAM" id="SSF50952">
    <property type="entry name" value="Soluble quinoprotein glucose dehydrogenase"/>
    <property type="match status" value="1"/>
</dbReference>
<feature type="chain" id="PRO_5022175837" evidence="2">
    <location>
        <begin position="29"/>
        <end position="377"/>
    </location>
</feature>
<name>A0A542XY73_9MICO</name>
<evidence type="ECO:0000259" key="3">
    <source>
        <dbReference type="Pfam" id="PF07995"/>
    </source>
</evidence>
<dbReference type="InterPro" id="IPR012938">
    <property type="entry name" value="Glc/Sorbosone_DH"/>
</dbReference>
<accession>A0A542XY73</accession>
<feature type="signal peptide" evidence="2">
    <location>
        <begin position="1"/>
        <end position="28"/>
    </location>
</feature>
<keyword evidence="5" id="KW-1185">Reference proteome</keyword>
<gene>
    <name evidence="4" type="ORF">FB468_3320</name>
</gene>
<proteinExistence type="predicted"/>
<feature type="compositionally biased region" description="Low complexity" evidence="1">
    <location>
        <begin position="42"/>
        <end position="54"/>
    </location>
</feature>
<feature type="compositionally biased region" description="Pro residues" evidence="1">
    <location>
        <begin position="32"/>
        <end position="41"/>
    </location>
</feature>
<dbReference type="InterPro" id="IPR011041">
    <property type="entry name" value="Quinoprot_gluc/sorb_DH_b-prop"/>
</dbReference>
<comment type="caution">
    <text evidence="4">The sequence shown here is derived from an EMBL/GenBank/DDBJ whole genome shotgun (WGS) entry which is preliminary data.</text>
</comment>
<feature type="region of interest" description="Disordered" evidence="1">
    <location>
        <begin position="30"/>
        <end position="61"/>
    </location>
</feature>
<dbReference type="Gene3D" id="2.120.10.30">
    <property type="entry name" value="TolB, C-terminal domain"/>
    <property type="match status" value="1"/>
</dbReference>